<dbReference type="AlphaFoldDB" id="A0A1H1N1J0"/>
<accession>A0A1H1N1J0</accession>
<dbReference type="STRING" id="472181.SAMN05216271_0754"/>
<reference evidence="3" key="1">
    <citation type="submission" date="2016-10" db="EMBL/GenBank/DDBJ databases">
        <authorList>
            <person name="Varghese N."/>
            <person name="Submissions S."/>
        </authorList>
    </citation>
    <scope>NUCLEOTIDE SEQUENCE [LARGE SCALE GENOMIC DNA]</scope>
    <source>
        <strain evidence="3">JCM 14963</strain>
    </source>
</reference>
<name>A0A1H1N1J0_9GAMM</name>
<dbReference type="EMBL" id="LT629763">
    <property type="protein sequence ID" value="SDR92760.1"/>
    <property type="molecule type" value="Genomic_DNA"/>
</dbReference>
<evidence type="ECO:0000313" key="2">
    <source>
        <dbReference type="EMBL" id="SDR92760.1"/>
    </source>
</evidence>
<keyword evidence="1" id="KW-0732">Signal</keyword>
<evidence type="ECO:0000256" key="1">
    <source>
        <dbReference type="SAM" id="SignalP"/>
    </source>
</evidence>
<dbReference type="Gene3D" id="2.60.40.1190">
    <property type="match status" value="1"/>
</dbReference>
<dbReference type="Proteomes" id="UP000243413">
    <property type="component" value="Chromosome I"/>
</dbReference>
<feature type="chain" id="PRO_5009255084" evidence="1">
    <location>
        <begin position="25"/>
        <end position="806"/>
    </location>
</feature>
<sequence>MNGCKGMHLWLLVVLLCVSLHAAAQEILGDQNSETVDAVAADKVDAASPEIPRVFTFVRLDAPVIDGDLSDGFWFNLHEIPIEYEVFPVRLRDAGVPTRVRIALTETHLYAAFDAPDPDISNLRSAVRERDGLKEDDYVSLVLDPAGQGLRKYEFRVNPHGSQSDVLQDTISDRYLYDWDAEWEAAAQIDETGFRVEMAIPRSELGILPGDQAQQLELLVMLKRHYPRQVERTLASAVQLVLTEEPPKPSEAKDSGRRLTITPHYVFDRDEDRDIGGRFEQVEEQPRHAAGAYLNYRLSADRSFLMTVKPNYAEVESDIARDSINNPFDPYEPEKREMFVDTREYFRTLNEVVYTRNIVQPDVGLAHLWRSPTATSGLLAAFDQQTQLYMPDNLGSDVVTLVDNSQSAAFNYERQSDKRSLGVLTTLRTADDYHNAVLSLNGTGNLGVDDKVRGQFMVSDTRYPQRFAEDLCDTTGCTEQDPDAECELGDCDITPYVRRADYDDRLRGYNLQLRYNHDGPDSLYWARYYDVSPDFRADLGFLRRVDYRAINLAYGRKWYFQAKADDESQSRIRAYLVGGHMRSHSDNQPLETTVGIWGEFRGSYQTIARLGWQHRKRAVNRLDQSDLSAGDNAPRFDEHYWQWFFQTAPYVPWTLHLDGRWGAMADPDNLVLGHMREIKPKLHYTTGPLDLMADLTLRHFDTDGDRLYKEQFFSLTALYHTPSGLTHRLLWLNDLTERDIDRWRGDELARETSRTLEYTQIFSPHPAWQLMWGLRLVKDYESDINQKDLTAREIYFKVQREFTLLD</sequence>
<organism evidence="2 3">
    <name type="scientific">Halopseudomonas sabulinigri</name>
    <dbReference type="NCBI Taxonomy" id="472181"/>
    <lineage>
        <taxon>Bacteria</taxon>
        <taxon>Pseudomonadati</taxon>
        <taxon>Pseudomonadota</taxon>
        <taxon>Gammaproteobacteria</taxon>
        <taxon>Pseudomonadales</taxon>
        <taxon>Pseudomonadaceae</taxon>
        <taxon>Halopseudomonas</taxon>
    </lineage>
</organism>
<feature type="signal peptide" evidence="1">
    <location>
        <begin position="1"/>
        <end position="24"/>
    </location>
</feature>
<protein>
    <submittedName>
        <fullName evidence="2">Carbohydrate family 9 binding domain-like</fullName>
    </submittedName>
</protein>
<dbReference type="SUPFAM" id="SSF49344">
    <property type="entry name" value="CBD9-like"/>
    <property type="match status" value="1"/>
</dbReference>
<gene>
    <name evidence="2" type="ORF">SAMN05216271_0754</name>
</gene>
<evidence type="ECO:0000313" key="3">
    <source>
        <dbReference type="Proteomes" id="UP000243413"/>
    </source>
</evidence>
<proteinExistence type="predicted"/>